<keyword evidence="6" id="KW-1185">Reference proteome</keyword>
<keyword evidence="3" id="KW-0539">Nucleus</keyword>
<evidence type="ECO:0000313" key="6">
    <source>
        <dbReference type="Proteomes" id="UP000217790"/>
    </source>
</evidence>
<evidence type="ECO:0000313" key="5">
    <source>
        <dbReference type="EMBL" id="PBK97056.1"/>
    </source>
</evidence>
<feature type="compositionally biased region" description="Basic and acidic residues" evidence="4">
    <location>
        <begin position="278"/>
        <end position="295"/>
    </location>
</feature>
<organism evidence="5 6">
    <name type="scientific">Armillaria gallica</name>
    <name type="common">Bulbous honey fungus</name>
    <name type="synonym">Armillaria bulbosa</name>
    <dbReference type="NCBI Taxonomy" id="47427"/>
    <lineage>
        <taxon>Eukaryota</taxon>
        <taxon>Fungi</taxon>
        <taxon>Dikarya</taxon>
        <taxon>Basidiomycota</taxon>
        <taxon>Agaricomycotina</taxon>
        <taxon>Agaricomycetes</taxon>
        <taxon>Agaricomycetidae</taxon>
        <taxon>Agaricales</taxon>
        <taxon>Marasmiineae</taxon>
        <taxon>Physalacriaceae</taxon>
        <taxon>Armillaria</taxon>
    </lineage>
</organism>
<dbReference type="InterPro" id="IPR040260">
    <property type="entry name" value="RFA2-like"/>
</dbReference>
<proteinExistence type="predicted"/>
<dbReference type="OrthoDB" id="25571at2759"/>
<sequence>MMDGDTMNERGPKYKGPRYEVKDSIRCITIAQAHKSERMHNAAPFKIEGKETGSVAIVGNLYAHVVEDQYTDFKVDDGTGKLTVRLWKSDAGDVFVPDIDQGMLDNLQVIRVTGRLDRWKGNTSLSHVQSIDIISDPLAMYWHLLQCATETLIYERGMPPSQEISAPPASQALTQPDDGIQDVMVSFAETSLSPSPKRKPRKQLPSKKSTPSPPDSPIEIHMIEHIIDEDIVMLEYPNRSNPTTPQKTPSTRNQATTSLLFSQDASTPTSSSKRRLRDHNQDSPSKKRPQKRDPYSDLNAVQREIILFINGNAAKVSVYPAMDSDLNAPVFEEGVSRNTIVNTLSQGRMPADAIRREIEFLIARGYIYPTGDKEHFAVT</sequence>
<dbReference type="AlphaFoldDB" id="A0A2H3EBT4"/>
<dbReference type="Gene3D" id="1.10.10.10">
    <property type="entry name" value="Winged helix-like DNA-binding domain superfamily/Winged helix DNA-binding domain"/>
    <property type="match status" value="1"/>
</dbReference>
<accession>A0A2H3EBT4</accession>
<dbReference type="InParanoid" id="A0A2H3EBT4"/>
<dbReference type="STRING" id="47427.A0A2H3EBT4"/>
<gene>
    <name evidence="5" type="ORF">ARMGADRAFT_725514</name>
</gene>
<dbReference type="Proteomes" id="UP000217790">
    <property type="component" value="Unassembled WGS sequence"/>
</dbReference>
<evidence type="ECO:0000256" key="3">
    <source>
        <dbReference type="ARBA" id="ARBA00023242"/>
    </source>
</evidence>
<feature type="compositionally biased region" description="Polar residues" evidence="4">
    <location>
        <begin position="238"/>
        <end position="271"/>
    </location>
</feature>
<feature type="region of interest" description="Disordered" evidence="4">
    <location>
        <begin position="188"/>
        <end position="218"/>
    </location>
</feature>
<dbReference type="GO" id="GO:0003677">
    <property type="term" value="F:DNA binding"/>
    <property type="evidence" value="ECO:0007669"/>
    <property type="project" value="UniProtKB-KW"/>
</dbReference>
<dbReference type="InterPro" id="IPR036390">
    <property type="entry name" value="WH_DNA-bd_sf"/>
</dbReference>
<keyword evidence="2" id="KW-0238">DNA-binding</keyword>
<dbReference type="Gene3D" id="2.40.50.140">
    <property type="entry name" value="Nucleic acid-binding proteins"/>
    <property type="match status" value="1"/>
</dbReference>
<evidence type="ECO:0008006" key="7">
    <source>
        <dbReference type="Google" id="ProtNLM"/>
    </source>
</evidence>
<dbReference type="PANTHER" id="PTHR13989">
    <property type="entry name" value="REPLICATION PROTEIN A-RELATED"/>
    <property type="match status" value="1"/>
</dbReference>
<comment type="subcellular location">
    <subcellularLocation>
        <location evidence="1">Nucleus</location>
    </subcellularLocation>
</comment>
<reference evidence="6" key="1">
    <citation type="journal article" date="2017" name="Nat. Ecol. Evol.">
        <title>Genome expansion and lineage-specific genetic innovations in the forest pathogenic fungi Armillaria.</title>
        <authorList>
            <person name="Sipos G."/>
            <person name="Prasanna A.N."/>
            <person name="Walter M.C."/>
            <person name="O'Connor E."/>
            <person name="Balint B."/>
            <person name="Krizsan K."/>
            <person name="Kiss B."/>
            <person name="Hess J."/>
            <person name="Varga T."/>
            <person name="Slot J."/>
            <person name="Riley R."/>
            <person name="Boka B."/>
            <person name="Rigling D."/>
            <person name="Barry K."/>
            <person name="Lee J."/>
            <person name="Mihaltcheva S."/>
            <person name="LaButti K."/>
            <person name="Lipzen A."/>
            <person name="Waldron R."/>
            <person name="Moloney N.M."/>
            <person name="Sperisen C."/>
            <person name="Kredics L."/>
            <person name="Vagvoelgyi C."/>
            <person name="Patrignani A."/>
            <person name="Fitzpatrick D."/>
            <person name="Nagy I."/>
            <person name="Doyle S."/>
            <person name="Anderson J.B."/>
            <person name="Grigoriev I.V."/>
            <person name="Gueldener U."/>
            <person name="Muensterkoetter M."/>
            <person name="Nagy L.G."/>
        </authorList>
    </citation>
    <scope>NUCLEOTIDE SEQUENCE [LARGE SCALE GENOMIC DNA]</scope>
    <source>
        <strain evidence="6">Ar21-2</strain>
    </source>
</reference>
<dbReference type="InterPro" id="IPR012340">
    <property type="entry name" value="NA-bd_OB-fold"/>
</dbReference>
<dbReference type="SUPFAM" id="SSF46785">
    <property type="entry name" value="Winged helix' DNA-binding domain"/>
    <property type="match status" value="1"/>
</dbReference>
<name>A0A2H3EBT4_ARMGA</name>
<dbReference type="SUPFAM" id="SSF50249">
    <property type="entry name" value="Nucleic acid-binding proteins"/>
    <property type="match status" value="1"/>
</dbReference>
<dbReference type="EMBL" id="KZ293650">
    <property type="protein sequence ID" value="PBK97056.1"/>
    <property type="molecule type" value="Genomic_DNA"/>
</dbReference>
<evidence type="ECO:0000256" key="4">
    <source>
        <dbReference type="SAM" id="MobiDB-lite"/>
    </source>
</evidence>
<feature type="region of interest" description="Disordered" evidence="4">
    <location>
        <begin position="237"/>
        <end position="296"/>
    </location>
</feature>
<evidence type="ECO:0000256" key="1">
    <source>
        <dbReference type="ARBA" id="ARBA00004123"/>
    </source>
</evidence>
<feature type="compositionally biased region" description="Basic residues" evidence="4">
    <location>
        <begin position="196"/>
        <end position="205"/>
    </location>
</feature>
<dbReference type="PANTHER" id="PTHR13989:SF16">
    <property type="entry name" value="REPLICATION PROTEIN A2"/>
    <property type="match status" value="1"/>
</dbReference>
<evidence type="ECO:0000256" key="2">
    <source>
        <dbReference type="ARBA" id="ARBA00023125"/>
    </source>
</evidence>
<dbReference type="GO" id="GO:0005634">
    <property type="term" value="C:nucleus"/>
    <property type="evidence" value="ECO:0007669"/>
    <property type="project" value="UniProtKB-SubCell"/>
</dbReference>
<dbReference type="InterPro" id="IPR036388">
    <property type="entry name" value="WH-like_DNA-bd_sf"/>
</dbReference>
<protein>
    <recommendedName>
        <fullName evidence="7">OB domain-containing protein</fullName>
    </recommendedName>
</protein>